<gene>
    <name evidence="2" type="ORF">ORV05_29875</name>
</gene>
<keyword evidence="3" id="KW-1185">Reference proteome</keyword>
<proteinExistence type="predicted"/>
<name>A0ABY7AZF0_9PSEU</name>
<evidence type="ECO:0000313" key="2">
    <source>
        <dbReference type="EMBL" id="WAL65084.1"/>
    </source>
</evidence>
<dbReference type="RefSeq" id="WP_268755292.1">
    <property type="nucleotide sequence ID" value="NZ_CP113836.1"/>
</dbReference>
<evidence type="ECO:0008006" key="4">
    <source>
        <dbReference type="Google" id="ProtNLM"/>
    </source>
</evidence>
<reference evidence="2" key="1">
    <citation type="submission" date="2022-11" db="EMBL/GenBank/DDBJ databases">
        <authorList>
            <person name="Mo P."/>
        </authorList>
    </citation>
    <scope>NUCLEOTIDE SEQUENCE</scope>
    <source>
        <strain evidence="2">HUAS 11-8</strain>
    </source>
</reference>
<evidence type="ECO:0000256" key="1">
    <source>
        <dbReference type="SAM" id="MobiDB-lite"/>
    </source>
</evidence>
<sequence>MSRYRGTVVMDELRRAAFGDLPRVSAGRLARAASGPPRARLLAAIVLGGQGRYAAAADLLDDLGRDADPVLASLALSTLASHRRQLGGHAAALGRDGAALRLVAGVDGPADPDGLDAAGARTDALLGLAADNLGIGRLGVARRVLARAEPAGWRSRVRAGWVTAEIELASGNAPAAVAPAEAALAASLEASALRHRTKSRLVLAAALGATGERAARERALNLAGLALADADRFALRSLSWPARLLAADLGLDGGEDRFRVDEVLHAVLLGSDPEGRRLALASPWIPVSPELVQEDVHADIRAKIPQKKPPDRVKVRPKASDRGYGTSPGCRKETP</sequence>
<feature type="region of interest" description="Disordered" evidence="1">
    <location>
        <begin position="301"/>
        <end position="335"/>
    </location>
</feature>
<accession>A0ABY7AZF0</accession>
<evidence type="ECO:0000313" key="3">
    <source>
        <dbReference type="Proteomes" id="UP001163203"/>
    </source>
</evidence>
<dbReference type="EMBL" id="CP113836">
    <property type="protein sequence ID" value="WAL65084.1"/>
    <property type="molecule type" value="Genomic_DNA"/>
</dbReference>
<protein>
    <recommendedName>
        <fullName evidence="4">HEAT repeat domain-containing protein</fullName>
    </recommendedName>
</protein>
<feature type="compositionally biased region" description="Basic and acidic residues" evidence="1">
    <location>
        <begin position="301"/>
        <end position="321"/>
    </location>
</feature>
<dbReference type="Proteomes" id="UP001163203">
    <property type="component" value="Chromosome"/>
</dbReference>
<organism evidence="2 3">
    <name type="scientific">Amycolatopsis cynarae</name>
    <dbReference type="NCBI Taxonomy" id="2995223"/>
    <lineage>
        <taxon>Bacteria</taxon>
        <taxon>Bacillati</taxon>
        <taxon>Actinomycetota</taxon>
        <taxon>Actinomycetes</taxon>
        <taxon>Pseudonocardiales</taxon>
        <taxon>Pseudonocardiaceae</taxon>
        <taxon>Amycolatopsis</taxon>
    </lineage>
</organism>